<evidence type="ECO:0000256" key="4">
    <source>
        <dbReference type="ARBA" id="ARBA00022692"/>
    </source>
</evidence>
<dbReference type="InterPro" id="IPR000731">
    <property type="entry name" value="SSD"/>
</dbReference>
<evidence type="ECO:0000313" key="11">
    <source>
        <dbReference type="Proteomes" id="UP000572051"/>
    </source>
</evidence>
<evidence type="ECO:0000256" key="7">
    <source>
        <dbReference type="SAM" id="MobiDB-lite"/>
    </source>
</evidence>
<feature type="transmembrane region" description="Helical" evidence="8">
    <location>
        <begin position="380"/>
        <end position="403"/>
    </location>
</feature>
<feature type="transmembrane region" description="Helical" evidence="8">
    <location>
        <begin position="229"/>
        <end position="253"/>
    </location>
</feature>
<dbReference type="Pfam" id="PF03176">
    <property type="entry name" value="MMPL"/>
    <property type="match status" value="2"/>
</dbReference>
<dbReference type="RefSeq" id="WP_179821212.1">
    <property type="nucleotide sequence ID" value="NZ_JACCFS010000001.1"/>
</dbReference>
<reference evidence="10 11" key="1">
    <citation type="submission" date="2020-07" db="EMBL/GenBank/DDBJ databases">
        <title>Sequencing the genomes of 1000 actinobacteria strains.</title>
        <authorList>
            <person name="Klenk H.-P."/>
        </authorList>
    </citation>
    <scope>NUCLEOTIDE SEQUENCE [LARGE SCALE GENOMIC DNA]</scope>
    <source>
        <strain evidence="10 11">DSM 44442</strain>
    </source>
</reference>
<evidence type="ECO:0000256" key="1">
    <source>
        <dbReference type="ARBA" id="ARBA00004651"/>
    </source>
</evidence>
<dbReference type="Proteomes" id="UP000572051">
    <property type="component" value="Unassembled WGS sequence"/>
</dbReference>
<dbReference type="PROSITE" id="PS50156">
    <property type="entry name" value="SSD"/>
    <property type="match status" value="1"/>
</dbReference>
<evidence type="ECO:0000256" key="8">
    <source>
        <dbReference type="SAM" id="Phobius"/>
    </source>
</evidence>
<dbReference type="SUPFAM" id="SSF82866">
    <property type="entry name" value="Multidrug efflux transporter AcrB transmembrane domain"/>
    <property type="match status" value="2"/>
</dbReference>
<protein>
    <submittedName>
        <fullName evidence="10">RND superfamily putative drug exporter</fullName>
    </submittedName>
</protein>
<dbReference type="EMBL" id="JACCFS010000001">
    <property type="protein sequence ID" value="NYJ33144.1"/>
    <property type="molecule type" value="Genomic_DNA"/>
</dbReference>
<evidence type="ECO:0000256" key="3">
    <source>
        <dbReference type="ARBA" id="ARBA00022475"/>
    </source>
</evidence>
<gene>
    <name evidence="10" type="ORF">HNR10_001025</name>
</gene>
<comment type="caution">
    <text evidence="10">The sequence shown here is derived from an EMBL/GenBank/DDBJ whole genome shotgun (WGS) entry which is preliminary data.</text>
</comment>
<feature type="transmembrane region" description="Helical" evidence="8">
    <location>
        <begin position="562"/>
        <end position="583"/>
    </location>
</feature>
<dbReference type="Gene3D" id="1.20.1640.10">
    <property type="entry name" value="Multidrug efflux transporter AcrB transmembrane domain"/>
    <property type="match status" value="2"/>
</dbReference>
<feature type="region of interest" description="Disordered" evidence="7">
    <location>
        <begin position="725"/>
        <end position="749"/>
    </location>
</feature>
<evidence type="ECO:0000259" key="9">
    <source>
        <dbReference type="PROSITE" id="PS50156"/>
    </source>
</evidence>
<accession>A0A7Z0EJQ7</accession>
<feature type="transmembrane region" description="Helical" evidence="8">
    <location>
        <begin position="603"/>
        <end position="624"/>
    </location>
</feature>
<feature type="transmembrane region" description="Helical" evidence="8">
    <location>
        <begin position="671"/>
        <end position="693"/>
    </location>
</feature>
<feature type="domain" description="SSD" evidence="9">
    <location>
        <begin position="200"/>
        <end position="331"/>
    </location>
</feature>
<proteinExistence type="inferred from homology"/>
<dbReference type="InterPro" id="IPR004869">
    <property type="entry name" value="MMPL_dom"/>
</dbReference>
<keyword evidence="4 8" id="KW-0812">Transmembrane</keyword>
<feature type="transmembrane region" description="Helical" evidence="8">
    <location>
        <begin position="533"/>
        <end position="555"/>
    </location>
</feature>
<feature type="transmembrane region" description="Helical" evidence="8">
    <location>
        <begin position="306"/>
        <end position="329"/>
    </location>
</feature>
<keyword evidence="6 8" id="KW-0472">Membrane</keyword>
<comment type="subcellular location">
    <subcellularLocation>
        <location evidence="1">Cell membrane</location>
        <topology evidence="1">Multi-pass membrane protein</topology>
    </subcellularLocation>
</comment>
<keyword evidence="5 8" id="KW-1133">Transmembrane helix</keyword>
<feature type="transmembrane region" description="Helical" evidence="8">
    <location>
        <begin position="177"/>
        <end position="196"/>
    </location>
</feature>
<dbReference type="GO" id="GO:0005886">
    <property type="term" value="C:plasma membrane"/>
    <property type="evidence" value="ECO:0007669"/>
    <property type="project" value="UniProtKB-SubCell"/>
</dbReference>
<sequence length="749" mass="80108">MFSTLGRFTVRHRWWVLAAAVLFVVAGGVWGAGAGGTLGGGGGLDDPGAESTRADHILQDGLGRHTADVVVVYESDELTVDDPEFRELVEEAVERVPAHTYDWHETYWSTGSADLATADGHKTYVSFQLAGASEEERVEAYQEHDYPALLAAPGLDERFGGLVAVNDQFNGMSSEDLRTIELVATPLLLVMLVFVFRSVVAALLPLSVAVFVAVGSLAVLRAVGGLVELSTIAINVVVVLGLGLATDYALLIVTRFREQLARGQAVDEAVARTMGTAGRTVVVSGLTIAATLGGLLVFPSRFLTSLAWAGVSVVVFAVLAAVTLLPVLLHLAGHRVNALPVPLPRLRRFRPARADRAARPARADEDRWYRTAHAVMRRPVLWTVGLSTALVLLGSPLLGANWARPAEWALPEGTDSKVVTAELVEDFGHDPTKIVTAVVTMPGSARTPAAGRELDAFAERLVAVEGIHRGSVTGTRDDLARITLYYTMDPMGPDSRPMTEALRAVQPPDGAEVLFTNRPFGVADMLDMIGERLVWMAAIVSVITFAVLFMAFGSVVMPLKTLALNVLSLSAAYGAMVLVFQYGLLSGLLGFEPTGYIDANMPLLVAAISFGLAMDYEVFVLARIREHYLREGDPVEATARGIQHTARIITAAALLLGVVVAAFALTRISVLMMIGVGLVVALAVDATVVRGLLLPATMRLLGHWAWWSPAPLARWWARYGLPEEDGEDPAPYAAPDRSADRLAGRAGGL</sequence>
<keyword evidence="3" id="KW-1003">Cell membrane</keyword>
<organism evidence="10 11">
    <name type="scientific">Nocardiopsis aegyptia</name>
    <dbReference type="NCBI Taxonomy" id="220378"/>
    <lineage>
        <taxon>Bacteria</taxon>
        <taxon>Bacillati</taxon>
        <taxon>Actinomycetota</taxon>
        <taxon>Actinomycetes</taxon>
        <taxon>Streptosporangiales</taxon>
        <taxon>Nocardiopsidaceae</taxon>
        <taxon>Nocardiopsis</taxon>
    </lineage>
</organism>
<name>A0A7Z0EJQ7_9ACTN</name>
<feature type="transmembrane region" description="Helical" evidence="8">
    <location>
        <begin position="281"/>
        <end position="300"/>
    </location>
</feature>
<dbReference type="InterPro" id="IPR050545">
    <property type="entry name" value="Mycobact_MmpL"/>
</dbReference>
<evidence type="ECO:0000256" key="2">
    <source>
        <dbReference type="ARBA" id="ARBA00010157"/>
    </source>
</evidence>
<evidence type="ECO:0000313" key="10">
    <source>
        <dbReference type="EMBL" id="NYJ33144.1"/>
    </source>
</evidence>
<dbReference type="PANTHER" id="PTHR33406">
    <property type="entry name" value="MEMBRANE PROTEIN MJ1562-RELATED"/>
    <property type="match status" value="1"/>
</dbReference>
<feature type="transmembrane region" description="Helical" evidence="8">
    <location>
        <begin position="645"/>
        <end position="665"/>
    </location>
</feature>
<dbReference type="AlphaFoldDB" id="A0A7Z0EJQ7"/>
<keyword evidence="11" id="KW-1185">Reference proteome</keyword>
<comment type="similarity">
    <text evidence="2">Belongs to the resistance-nodulation-cell division (RND) (TC 2.A.6) family. MmpL subfamily.</text>
</comment>
<evidence type="ECO:0000256" key="6">
    <source>
        <dbReference type="ARBA" id="ARBA00023136"/>
    </source>
</evidence>
<dbReference type="PANTHER" id="PTHR33406:SF11">
    <property type="entry name" value="MEMBRANE PROTEIN SCO6666-RELATED"/>
    <property type="match status" value="1"/>
</dbReference>
<feature type="transmembrane region" description="Helical" evidence="8">
    <location>
        <begin position="203"/>
        <end position="223"/>
    </location>
</feature>
<evidence type="ECO:0000256" key="5">
    <source>
        <dbReference type="ARBA" id="ARBA00022989"/>
    </source>
</evidence>